<gene>
    <name evidence="1" type="ORF">C823_01879</name>
</gene>
<comment type="caution">
    <text evidence="1">The sequence shown here is derived from an EMBL/GenBank/DDBJ whole genome shotgun (WGS) entry which is preliminary data.</text>
</comment>
<dbReference type="EMBL" id="AQFT01000061">
    <property type="protein sequence ID" value="EMZ28685.1"/>
    <property type="molecule type" value="Genomic_DNA"/>
</dbReference>
<keyword evidence="2" id="KW-1185">Reference proteome</keyword>
<sequence>MIDGDIISEIKCLPAKQTHNYALQSVENKLHNKEISKRNALDICSRLILDYQKNKEQIILDLNANYKITILDSIMGSGKSTFMIDEIINKNPQQSFLCVRKR</sequence>
<dbReference type="PATRIC" id="fig|1235802.3.peg.1987"/>
<protein>
    <submittedName>
        <fullName evidence="1">Uncharacterized protein</fullName>
    </submittedName>
</protein>
<evidence type="ECO:0000313" key="2">
    <source>
        <dbReference type="Proteomes" id="UP000012589"/>
    </source>
</evidence>
<dbReference type="AlphaFoldDB" id="N2ARF4"/>
<dbReference type="OrthoDB" id="1898893at2"/>
<reference evidence="1 2" key="1">
    <citation type="journal article" date="2014" name="Genome Announc.">
        <title>Draft genome sequences of the altered schaedler flora, a defined bacterial community from gnotobiotic mice.</title>
        <authorList>
            <person name="Wannemuehler M.J."/>
            <person name="Overstreet A.M."/>
            <person name="Ward D.V."/>
            <person name="Phillips G.J."/>
        </authorList>
    </citation>
    <scope>NUCLEOTIDE SEQUENCE [LARGE SCALE GENOMIC DNA]</scope>
    <source>
        <strain evidence="1 2">ASF492</strain>
    </source>
</reference>
<evidence type="ECO:0000313" key="1">
    <source>
        <dbReference type="EMBL" id="EMZ28685.1"/>
    </source>
</evidence>
<dbReference type="HOGENOM" id="CLU_2273173_0_0_9"/>
<proteinExistence type="predicted"/>
<name>N2ARF4_9FIRM</name>
<organism evidence="1 2">
    <name type="scientific">Eubacterium plexicaudatum ASF492</name>
    <dbReference type="NCBI Taxonomy" id="1235802"/>
    <lineage>
        <taxon>Bacteria</taxon>
        <taxon>Bacillati</taxon>
        <taxon>Bacillota</taxon>
        <taxon>Clostridia</taxon>
        <taxon>Eubacteriales</taxon>
        <taxon>Eubacteriaceae</taxon>
        <taxon>Eubacterium</taxon>
    </lineage>
</organism>
<dbReference type="Proteomes" id="UP000012589">
    <property type="component" value="Unassembled WGS sequence"/>
</dbReference>
<accession>N2ARF4</accession>